<evidence type="ECO:0000256" key="5">
    <source>
        <dbReference type="ARBA" id="ARBA00022692"/>
    </source>
</evidence>
<dbReference type="EMBL" id="KV907516">
    <property type="protein sequence ID" value="OOF90611.1"/>
    <property type="molecule type" value="Genomic_DNA"/>
</dbReference>
<evidence type="ECO:0000256" key="3">
    <source>
        <dbReference type="ARBA" id="ARBA00022448"/>
    </source>
</evidence>
<name>A0A1R3R809_ASPC5</name>
<keyword evidence="6" id="KW-0547">Nucleotide-binding</keyword>
<accession>A0A1R3R809</accession>
<feature type="domain" description="ABC transporter" evidence="11">
    <location>
        <begin position="1"/>
        <end position="218"/>
    </location>
</feature>
<dbReference type="InterPro" id="IPR050173">
    <property type="entry name" value="ABC_transporter_C-like"/>
</dbReference>
<dbReference type="VEuPathDB" id="FungiDB:ASPCADRAFT_59099"/>
<dbReference type="FunFam" id="3.40.50.300:FF:002145">
    <property type="entry name" value="ABC transporter (MsbA subfamily)"/>
    <property type="match status" value="1"/>
</dbReference>
<keyword evidence="10" id="KW-0325">Glycoprotein</keyword>
<dbReference type="STRING" id="602072.A0A1R3R809"/>
<protein>
    <recommendedName>
        <fullName evidence="11">ABC transporter domain-containing protein</fullName>
    </recommendedName>
</protein>
<dbReference type="AlphaFoldDB" id="A0A1R3R809"/>
<feature type="non-terminal residue" evidence="12">
    <location>
        <position position="1"/>
    </location>
</feature>
<dbReference type="GO" id="GO:0005886">
    <property type="term" value="C:plasma membrane"/>
    <property type="evidence" value="ECO:0007669"/>
    <property type="project" value="UniProtKB-SubCell"/>
</dbReference>
<evidence type="ECO:0000256" key="4">
    <source>
        <dbReference type="ARBA" id="ARBA00022475"/>
    </source>
</evidence>
<dbReference type="GO" id="GO:0042626">
    <property type="term" value="F:ATPase-coupled transmembrane transporter activity"/>
    <property type="evidence" value="ECO:0007669"/>
    <property type="project" value="TreeGrafter"/>
</dbReference>
<dbReference type="SUPFAM" id="SSF52540">
    <property type="entry name" value="P-loop containing nucleoside triphosphate hydrolases"/>
    <property type="match status" value="1"/>
</dbReference>
<keyword evidence="5" id="KW-0812">Transmembrane</keyword>
<gene>
    <name evidence="12" type="ORF">ASPCADRAFT_59099</name>
</gene>
<dbReference type="GO" id="GO:0016887">
    <property type="term" value="F:ATP hydrolysis activity"/>
    <property type="evidence" value="ECO:0007669"/>
    <property type="project" value="InterPro"/>
</dbReference>
<dbReference type="PROSITE" id="PS50893">
    <property type="entry name" value="ABC_TRANSPORTER_2"/>
    <property type="match status" value="1"/>
</dbReference>
<keyword evidence="7" id="KW-0067">ATP-binding</keyword>
<dbReference type="InterPro" id="IPR003593">
    <property type="entry name" value="AAA+_ATPase"/>
</dbReference>
<evidence type="ECO:0000256" key="9">
    <source>
        <dbReference type="ARBA" id="ARBA00023136"/>
    </source>
</evidence>
<evidence type="ECO:0000256" key="10">
    <source>
        <dbReference type="ARBA" id="ARBA00023180"/>
    </source>
</evidence>
<evidence type="ECO:0000313" key="12">
    <source>
        <dbReference type="EMBL" id="OOF90611.1"/>
    </source>
</evidence>
<keyword evidence="9" id="KW-0472">Membrane</keyword>
<keyword evidence="13" id="KW-1185">Reference proteome</keyword>
<comment type="similarity">
    <text evidence="2">Belongs to the ABC transporter superfamily. ABCC family. Conjugate transporter (TC 3.A.1.208) subfamily.</text>
</comment>
<comment type="subcellular location">
    <subcellularLocation>
        <location evidence="1">Cell membrane</location>
        <topology evidence="1">Multi-pass membrane protein</topology>
    </subcellularLocation>
</comment>
<dbReference type="PANTHER" id="PTHR24223">
    <property type="entry name" value="ATP-BINDING CASSETTE SUB-FAMILY C"/>
    <property type="match status" value="1"/>
</dbReference>
<dbReference type="SMART" id="SM00382">
    <property type="entry name" value="AAA"/>
    <property type="match status" value="1"/>
</dbReference>
<dbReference type="Pfam" id="PF00005">
    <property type="entry name" value="ABC_tran"/>
    <property type="match status" value="1"/>
</dbReference>
<evidence type="ECO:0000256" key="7">
    <source>
        <dbReference type="ARBA" id="ARBA00022840"/>
    </source>
</evidence>
<sequence length="220" mass="24309">IIKDITFTQQAGHKLSICGRTGSGKSTLLSCLFFLATLTSGEIYIDNIDIFTIPKDKLHSAIDSIPQQPFIIPGSVRENLSLGTTTTTTDDTMISTLSAVHLWTQILDHGGLDADIQSIHMSNGQQQLLYIARALLLPGKMVVLDEPTSGFDEHTEKLVQGVLTEGFKNRTVISVAHRIRTIMDSDTVIVMGEGEICEIGTPEELLRRRGLFWELYHSQN</sequence>
<keyword evidence="8" id="KW-1133">Transmembrane helix</keyword>
<dbReference type="OrthoDB" id="6500128at2759"/>
<evidence type="ECO:0000256" key="6">
    <source>
        <dbReference type="ARBA" id="ARBA00022741"/>
    </source>
</evidence>
<evidence type="ECO:0000256" key="8">
    <source>
        <dbReference type="ARBA" id="ARBA00022989"/>
    </source>
</evidence>
<organism evidence="12 13">
    <name type="scientific">Aspergillus carbonarius (strain ITEM 5010)</name>
    <dbReference type="NCBI Taxonomy" id="602072"/>
    <lineage>
        <taxon>Eukaryota</taxon>
        <taxon>Fungi</taxon>
        <taxon>Dikarya</taxon>
        <taxon>Ascomycota</taxon>
        <taxon>Pezizomycotina</taxon>
        <taxon>Eurotiomycetes</taxon>
        <taxon>Eurotiomycetidae</taxon>
        <taxon>Eurotiales</taxon>
        <taxon>Aspergillaceae</taxon>
        <taxon>Aspergillus</taxon>
        <taxon>Aspergillus subgen. Circumdati</taxon>
    </lineage>
</organism>
<evidence type="ECO:0000313" key="13">
    <source>
        <dbReference type="Proteomes" id="UP000188318"/>
    </source>
</evidence>
<dbReference type="Gene3D" id="3.40.50.300">
    <property type="entry name" value="P-loop containing nucleotide triphosphate hydrolases"/>
    <property type="match status" value="1"/>
</dbReference>
<keyword evidence="4" id="KW-1003">Cell membrane</keyword>
<dbReference type="PANTHER" id="PTHR24223:SF399">
    <property type="entry name" value="ABC TRANSPORTER ATNG"/>
    <property type="match status" value="1"/>
</dbReference>
<proteinExistence type="inferred from homology"/>
<dbReference type="GO" id="GO:0005524">
    <property type="term" value="F:ATP binding"/>
    <property type="evidence" value="ECO:0007669"/>
    <property type="project" value="UniProtKB-KW"/>
</dbReference>
<evidence type="ECO:0000259" key="11">
    <source>
        <dbReference type="PROSITE" id="PS50893"/>
    </source>
</evidence>
<dbReference type="InterPro" id="IPR027417">
    <property type="entry name" value="P-loop_NTPase"/>
</dbReference>
<evidence type="ECO:0000256" key="2">
    <source>
        <dbReference type="ARBA" id="ARBA00009726"/>
    </source>
</evidence>
<dbReference type="Proteomes" id="UP000188318">
    <property type="component" value="Unassembled WGS sequence"/>
</dbReference>
<keyword evidence="3" id="KW-0813">Transport</keyword>
<reference evidence="13" key="1">
    <citation type="journal article" date="2017" name="Genome Biol.">
        <title>Comparative genomics reveals high biological diversity and specific adaptations in the industrially and medically important fungal genus Aspergillus.</title>
        <authorList>
            <person name="de Vries R.P."/>
            <person name="Riley R."/>
            <person name="Wiebenga A."/>
            <person name="Aguilar-Osorio G."/>
            <person name="Amillis S."/>
            <person name="Uchima C.A."/>
            <person name="Anderluh G."/>
            <person name="Asadollahi M."/>
            <person name="Askin M."/>
            <person name="Barry K."/>
            <person name="Battaglia E."/>
            <person name="Bayram O."/>
            <person name="Benocci T."/>
            <person name="Braus-Stromeyer S.A."/>
            <person name="Caldana C."/>
            <person name="Canovas D."/>
            <person name="Cerqueira G.C."/>
            <person name="Chen F."/>
            <person name="Chen W."/>
            <person name="Choi C."/>
            <person name="Clum A."/>
            <person name="Dos Santos R.A."/>
            <person name="Damasio A.R."/>
            <person name="Diallinas G."/>
            <person name="Emri T."/>
            <person name="Fekete E."/>
            <person name="Flipphi M."/>
            <person name="Freyberg S."/>
            <person name="Gallo A."/>
            <person name="Gournas C."/>
            <person name="Habgood R."/>
            <person name="Hainaut M."/>
            <person name="Harispe M.L."/>
            <person name="Henrissat B."/>
            <person name="Hilden K.S."/>
            <person name="Hope R."/>
            <person name="Hossain A."/>
            <person name="Karabika E."/>
            <person name="Karaffa L."/>
            <person name="Karanyi Z."/>
            <person name="Krasevec N."/>
            <person name="Kuo A."/>
            <person name="Kusch H."/>
            <person name="LaButti K."/>
            <person name="Lagendijk E.L."/>
            <person name="Lapidus A."/>
            <person name="Levasseur A."/>
            <person name="Lindquist E."/>
            <person name="Lipzen A."/>
            <person name="Logrieco A.F."/>
            <person name="MacCabe A."/>
            <person name="Maekelae M.R."/>
            <person name="Malavazi I."/>
            <person name="Melin P."/>
            <person name="Meyer V."/>
            <person name="Mielnichuk N."/>
            <person name="Miskei M."/>
            <person name="Molnar A.P."/>
            <person name="Mule G."/>
            <person name="Ngan C.Y."/>
            <person name="Orejas M."/>
            <person name="Orosz E."/>
            <person name="Ouedraogo J.P."/>
            <person name="Overkamp K.M."/>
            <person name="Park H.-S."/>
            <person name="Perrone G."/>
            <person name="Piumi F."/>
            <person name="Punt P.J."/>
            <person name="Ram A.F."/>
            <person name="Ramon A."/>
            <person name="Rauscher S."/>
            <person name="Record E."/>
            <person name="Riano-Pachon D.M."/>
            <person name="Robert V."/>
            <person name="Roehrig J."/>
            <person name="Ruller R."/>
            <person name="Salamov A."/>
            <person name="Salih N.S."/>
            <person name="Samson R.A."/>
            <person name="Sandor E."/>
            <person name="Sanguinetti M."/>
            <person name="Schuetze T."/>
            <person name="Sepcic K."/>
            <person name="Shelest E."/>
            <person name="Sherlock G."/>
            <person name="Sophianopoulou V."/>
            <person name="Squina F.M."/>
            <person name="Sun H."/>
            <person name="Susca A."/>
            <person name="Todd R.B."/>
            <person name="Tsang A."/>
            <person name="Unkles S.E."/>
            <person name="van de Wiele N."/>
            <person name="van Rossen-Uffink D."/>
            <person name="Oliveira J.V."/>
            <person name="Vesth T.C."/>
            <person name="Visser J."/>
            <person name="Yu J.-H."/>
            <person name="Zhou M."/>
            <person name="Andersen M.R."/>
            <person name="Archer D.B."/>
            <person name="Baker S.E."/>
            <person name="Benoit I."/>
            <person name="Brakhage A.A."/>
            <person name="Braus G.H."/>
            <person name="Fischer R."/>
            <person name="Frisvad J.C."/>
            <person name="Goldman G.H."/>
            <person name="Houbraken J."/>
            <person name="Oakley B."/>
            <person name="Pocsi I."/>
            <person name="Scazzocchio C."/>
            <person name="Seiboth B."/>
            <person name="vanKuyk P.A."/>
            <person name="Wortman J."/>
            <person name="Dyer P.S."/>
            <person name="Grigoriev I.V."/>
        </authorList>
    </citation>
    <scope>NUCLEOTIDE SEQUENCE [LARGE SCALE GENOMIC DNA]</scope>
    <source>
        <strain evidence="13">ITEM 5010</strain>
    </source>
</reference>
<dbReference type="OMA" id="MVSHYQD"/>
<evidence type="ECO:0000256" key="1">
    <source>
        <dbReference type="ARBA" id="ARBA00004651"/>
    </source>
</evidence>
<dbReference type="InterPro" id="IPR003439">
    <property type="entry name" value="ABC_transporter-like_ATP-bd"/>
</dbReference>